<keyword evidence="1" id="KW-1133">Transmembrane helix</keyword>
<feature type="transmembrane region" description="Helical" evidence="1">
    <location>
        <begin position="103"/>
        <end position="127"/>
    </location>
</feature>
<feature type="transmembrane region" description="Helical" evidence="1">
    <location>
        <begin position="218"/>
        <end position="239"/>
    </location>
</feature>
<feature type="transmembrane region" description="Helical" evidence="1">
    <location>
        <begin position="147"/>
        <end position="171"/>
    </location>
</feature>
<feature type="transmembrane region" description="Helical" evidence="1">
    <location>
        <begin position="23"/>
        <end position="42"/>
    </location>
</feature>
<evidence type="ECO:0000313" key="3">
    <source>
        <dbReference type="Proteomes" id="UP000181997"/>
    </source>
</evidence>
<keyword evidence="1" id="KW-0472">Membrane</keyword>
<sequence length="247" mass="27103">MYLAEVKAWDIIKKQYRYKLKSYFGVFTSLVVIQLLAILFSFNGTGMSGGSSASLDYEVHYLTSDVLQVFMMIWAFITSVLITTKAYRFEDAVFVTNRWISHLSSILFLFTASVFAGITVYLAGHLFKVIRFMVKEHSSIIVESVTLSGLLTGVPASILYIFLFASAGYFVGMLVQFNKIFTIVVPVIFVGALILDGIGGDPTLLVNAGTFFGSETSFGIFLVKILGVSVLLLLGGMGVSSRLGVRK</sequence>
<organism evidence="2 3">
    <name type="scientific">[Bacillus] enclensis</name>
    <dbReference type="NCBI Taxonomy" id="1402860"/>
    <lineage>
        <taxon>Bacteria</taxon>
        <taxon>Bacillati</taxon>
        <taxon>Bacillota</taxon>
        <taxon>Bacilli</taxon>
        <taxon>Bacillales</taxon>
        <taxon>Bacillaceae</taxon>
        <taxon>Rossellomorea</taxon>
    </lineage>
</organism>
<keyword evidence="3" id="KW-1185">Reference proteome</keyword>
<protein>
    <recommendedName>
        <fullName evidence="4">ABC-2 family transporter protein</fullName>
    </recommendedName>
</protein>
<accession>A0A0V8HPS7</accession>
<feature type="transmembrane region" description="Helical" evidence="1">
    <location>
        <begin position="180"/>
        <end position="198"/>
    </location>
</feature>
<name>A0A0V8HPS7_9BACI</name>
<dbReference type="EMBL" id="FMAU01000001">
    <property type="protein sequence ID" value="SCB74404.1"/>
    <property type="molecule type" value="Genomic_DNA"/>
</dbReference>
<reference evidence="3" key="1">
    <citation type="submission" date="2016-08" db="EMBL/GenBank/DDBJ databases">
        <authorList>
            <person name="Varghese N."/>
            <person name="Submissions Spin"/>
        </authorList>
    </citation>
    <scope>NUCLEOTIDE SEQUENCE [LARGE SCALE GENOMIC DNA]</scope>
    <source>
        <strain evidence="3">SGD-1123</strain>
    </source>
</reference>
<keyword evidence="1" id="KW-0812">Transmembrane</keyword>
<dbReference type="AlphaFoldDB" id="A0A0V8HPS7"/>
<dbReference type="Proteomes" id="UP000181997">
    <property type="component" value="Unassembled WGS sequence"/>
</dbReference>
<evidence type="ECO:0008006" key="4">
    <source>
        <dbReference type="Google" id="ProtNLM"/>
    </source>
</evidence>
<evidence type="ECO:0000313" key="2">
    <source>
        <dbReference type="EMBL" id="SCB74404.1"/>
    </source>
</evidence>
<gene>
    <name evidence="2" type="ORF">GA0061094_0216</name>
</gene>
<evidence type="ECO:0000256" key="1">
    <source>
        <dbReference type="SAM" id="Phobius"/>
    </source>
</evidence>
<feature type="transmembrane region" description="Helical" evidence="1">
    <location>
        <begin position="62"/>
        <end position="82"/>
    </location>
</feature>
<proteinExistence type="predicted"/>